<accession>A0A4Q7DIM4</accession>
<dbReference type="InterPro" id="IPR003593">
    <property type="entry name" value="AAA+_ATPase"/>
</dbReference>
<dbReference type="SUPFAM" id="SSF52540">
    <property type="entry name" value="P-loop containing nucleoside triphosphate hydrolases"/>
    <property type="match status" value="2"/>
</dbReference>
<keyword evidence="3" id="KW-0813">Transport</keyword>
<dbReference type="GO" id="GO:0005886">
    <property type="term" value="C:plasma membrane"/>
    <property type="evidence" value="ECO:0007669"/>
    <property type="project" value="UniProtKB-SubCell"/>
</dbReference>
<dbReference type="NCBIfam" id="NF007739">
    <property type="entry name" value="PRK10419.1"/>
    <property type="match status" value="2"/>
</dbReference>
<comment type="subcellular location">
    <subcellularLocation>
        <location evidence="1">Cell inner membrane</location>
        <topology evidence="1">Peripheral membrane protein</topology>
    </subcellularLocation>
</comment>
<dbReference type="GO" id="GO:0055085">
    <property type="term" value="P:transmembrane transport"/>
    <property type="evidence" value="ECO:0007669"/>
    <property type="project" value="UniProtKB-ARBA"/>
</dbReference>
<dbReference type="PANTHER" id="PTHR43776:SF7">
    <property type="entry name" value="D,D-DIPEPTIDE TRANSPORT ATP-BINDING PROTEIN DDPF-RELATED"/>
    <property type="match status" value="1"/>
</dbReference>
<comment type="similarity">
    <text evidence="2">Belongs to the ABC transporter superfamily.</text>
</comment>
<feature type="domain" description="ABC transporter" evidence="6">
    <location>
        <begin position="11"/>
        <end position="263"/>
    </location>
</feature>
<dbReference type="InterPro" id="IPR027417">
    <property type="entry name" value="P-loop_NTPase"/>
</dbReference>
<proteinExistence type="inferred from homology"/>
<organism evidence="7 8">
    <name type="scientific">Candidatus Finniella inopinata</name>
    <dbReference type="NCBI Taxonomy" id="1696036"/>
    <lineage>
        <taxon>Bacteria</taxon>
        <taxon>Pseudomonadati</taxon>
        <taxon>Pseudomonadota</taxon>
        <taxon>Alphaproteobacteria</taxon>
        <taxon>Holosporales</taxon>
        <taxon>Candidatus Paracaedibacteraceae</taxon>
        <taxon>Candidatus Finniella</taxon>
    </lineage>
</organism>
<dbReference type="Gene3D" id="3.40.50.300">
    <property type="entry name" value="P-loop containing nucleotide triphosphate hydrolases"/>
    <property type="match status" value="2"/>
</dbReference>
<sequence length="551" mass="61452">MNFPTQQFPLLKVSNLGVVFKQQNQPDFVAAQEVSFQLERGQTLALVGESGSGKSVTALSILGLLPYPQANHPNGSITFKGQELLNQSEDLLRTIRGRKIAMVFQEPMTALNPLHTLEKQIGESLQVHLGFTPKQTRQRVIELLKLVGFPEGVDRLNAYPHQLSGGQRQRVMIAMALACEPEILIADEPTTALDVTIQAGIIRLIQSLQKRFDMGLLLISHDLAMVAKIADHVAVMQAGKIVEHGPTQQVLRSPAHPYTQHLIAAEPHGHPHPVSENAPIILQANDVHVSFSKAGTFWDSLKGKKPEQVYAVQDVSLRLKQGETLGIVGESGSGKSTLAYALLRLQTCQASCLKFEGQSLLTLSARQMRPWRQYLQIIFQDPFGSLNPRLSIAQTIAEGLTVHHPSLTPAQIDEKVCKTMVEVGLNPDWRHRYPHEFSGGQRQRVAIARALILKPKVLVLDEPTSALDRSIQAEVIHLLKDLQKRYNLSYLFISHDLKVVRSLSHRMLVMQAGRVIEEGLTEQVFTSPQNDYTKRLIESAFRLDEWVHLED</sequence>
<evidence type="ECO:0000256" key="1">
    <source>
        <dbReference type="ARBA" id="ARBA00004417"/>
    </source>
</evidence>
<dbReference type="OrthoDB" id="9802264at2"/>
<dbReference type="Proteomes" id="UP000293550">
    <property type="component" value="Unassembled WGS sequence"/>
</dbReference>
<dbReference type="FunFam" id="3.40.50.300:FF:000016">
    <property type="entry name" value="Oligopeptide ABC transporter ATP-binding component"/>
    <property type="match status" value="2"/>
</dbReference>
<dbReference type="Pfam" id="PF00005">
    <property type="entry name" value="ABC_tran"/>
    <property type="match status" value="2"/>
</dbReference>
<dbReference type="CDD" id="cd03257">
    <property type="entry name" value="ABC_NikE_OppD_transporters"/>
    <property type="match status" value="2"/>
</dbReference>
<dbReference type="PANTHER" id="PTHR43776">
    <property type="entry name" value="TRANSPORT ATP-BINDING PROTEIN"/>
    <property type="match status" value="1"/>
</dbReference>
<evidence type="ECO:0000256" key="3">
    <source>
        <dbReference type="ARBA" id="ARBA00022448"/>
    </source>
</evidence>
<keyword evidence="4" id="KW-0547">Nucleotide-binding</keyword>
<dbReference type="GO" id="GO:0005524">
    <property type="term" value="F:ATP binding"/>
    <property type="evidence" value="ECO:0007669"/>
    <property type="project" value="UniProtKB-KW"/>
</dbReference>
<dbReference type="NCBIfam" id="NF008453">
    <property type="entry name" value="PRK11308.1"/>
    <property type="match status" value="2"/>
</dbReference>
<evidence type="ECO:0000313" key="8">
    <source>
        <dbReference type="Proteomes" id="UP000293550"/>
    </source>
</evidence>
<dbReference type="EMBL" id="SCFB01000002">
    <property type="protein sequence ID" value="RZI46821.1"/>
    <property type="molecule type" value="Genomic_DNA"/>
</dbReference>
<gene>
    <name evidence="7" type="ORF">EQU50_00935</name>
</gene>
<evidence type="ECO:0000256" key="4">
    <source>
        <dbReference type="ARBA" id="ARBA00022741"/>
    </source>
</evidence>
<dbReference type="InterPro" id="IPR003439">
    <property type="entry name" value="ABC_transporter-like_ATP-bd"/>
</dbReference>
<protein>
    <submittedName>
        <fullName evidence="7">ABC transporter ATP-binding protein</fullName>
    </submittedName>
</protein>
<dbReference type="GO" id="GO:0016887">
    <property type="term" value="F:ATP hydrolysis activity"/>
    <property type="evidence" value="ECO:0007669"/>
    <property type="project" value="InterPro"/>
</dbReference>
<dbReference type="RefSeq" id="WP_130153295.1">
    <property type="nucleotide sequence ID" value="NZ_SCFB01000002.1"/>
</dbReference>
<dbReference type="InterPro" id="IPR017871">
    <property type="entry name" value="ABC_transporter-like_CS"/>
</dbReference>
<dbReference type="InterPro" id="IPR050319">
    <property type="entry name" value="ABC_transp_ATP-bind"/>
</dbReference>
<comment type="caution">
    <text evidence="7">The sequence shown here is derived from an EMBL/GenBank/DDBJ whole genome shotgun (WGS) entry which is preliminary data.</text>
</comment>
<dbReference type="InterPro" id="IPR013563">
    <property type="entry name" value="Oligopep_ABC_C"/>
</dbReference>
<keyword evidence="5 7" id="KW-0067">ATP-binding</keyword>
<feature type="domain" description="ABC transporter" evidence="6">
    <location>
        <begin position="282"/>
        <end position="537"/>
    </location>
</feature>
<evidence type="ECO:0000256" key="2">
    <source>
        <dbReference type="ARBA" id="ARBA00005417"/>
    </source>
</evidence>
<dbReference type="SMART" id="SM00382">
    <property type="entry name" value="AAA"/>
    <property type="match status" value="2"/>
</dbReference>
<keyword evidence="8" id="KW-1185">Reference proteome</keyword>
<dbReference type="PROSITE" id="PS00211">
    <property type="entry name" value="ABC_TRANSPORTER_1"/>
    <property type="match status" value="2"/>
</dbReference>
<dbReference type="Pfam" id="PF08352">
    <property type="entry name" value="oligo_HPY"/>
    <property type="match status" value="2"/>
</dbReference>
<evidence type="ECO:0000259" key="6">
    <source>
        <dbReference type="PROSITE" id="PS50893"/>
    </source>
</evidence>
<dbReference type="AlphaFoldDB" id="A0A4Q7DIM4"/>
<evidence type="ECO:0000256" key="5">
    <source>
        <dbReference type="ARBA" id="ARBA00022840"/>
    </source>
</evidence>
<dbReference type="GO" id="GO:0015833">
    <property type="term" value="P:peptide transport"/>
    <property type="evidence" value="ECO:0007669"/>
    <property type="project" value="InterPro"/>
</dbReference>
<name>A0A4Q7DIM4_9PROT</name>
<evidence type="ECO:0000313" key="7">
    <source>
        <dbReference type="EMBL" id="RZI46821.1"/>
    </source>
</evidence>
<dbReference type="PROSITE" id="PS50893">
    <property type="entry name" value="ABC_TRANSPORTER_2"/>
    <property type="match status" value="2"/>
</dbReference>
<reference evidence="7 8" key="1">
    <citation type="submission" date="2018-10" db="EMBL/GenBank/DDBJ databases">
        <title>An updated phylogeny of the Alphaproteobacteria reveals that the parasitic Rickettsiales and Holosporales have independent origins.</title>
        <authorList>
            <person name="Munoz-Gomez S.A."/>
            <person name="Hess S."/>
            <person name="Burger G."/>
            <person name="Lang B.F."/>
            <person name="Susko E."/>
            <person name="Slamovits C.H."/>
            <person name="Roger A.J."/>
        </authorList>
    </citation>
    <scope>NUCLEOTIDE SEQUENCE [LARGE SCALE GENOMIC DNA]</scope>
    <source>
        <strain evidence="7">HOLO01</strain>
    </source>
</reference>